<evidence type="ECO:0000259" key="6">
    <source>
        <dbReference type="PROSITE" id="PS51094"/>
    </source>
</evidence>
<evidence type="ECO:0000256" key="5">
    <source>
        <dbReference type="ARBA" id="ARBA00023163"/>
    </source>
</evidence>
<keyword evidence="4" id="KW-0010">Activator</keyword>
<evidence type="ECO:0000256" key="3">
    <source>
        <dbReference type="ARBA" id="ARBA00023125"/>
    </source>
</evidence>
<dbReference type="PANTHER" id="PTHR30185">
    <property type="entry name" value="CRYPTIC BETA-GLUCOSIDE BGL OPERON ANTITERMINATOR"/>
    <property type="match status" value="1"/>
</dbReference>
<protein>
    <submittedName>
        <fullName evidence="8">Lichenan operon transcriptional antiterminator</fullName>
    </submittedName>
</protein>
<dbReference type="PANTHER" id="PTHR30185:SF12">
    <property type="entry name" value="TRANSCRIPTIONAL REGULATOR MANR"/>
    <property type="match status" value="1"/>
</dbReference>
<dbReference type="AlphaFoldDB" id="A0A0U9HG12"/>
<evidence type="ECO:0000256" key="4">
    <source>
        <dbReference type="ARBA" id="ARBA00023159"/>
    </source>
</evidence>
<keyword evidence="5" id="KW-0804">Transcription</keyword>
<dbReference type="EMBL" id="DF977002">
    <property type="protein sequence ID" value="GAQ25610.1"/>
    <property type="molecule type" value="Genomic_DNA"/>
</dbReference>
<dbReference type="PROSITE" id="PS00894">
    <property type="entry name" value="HTH_DEOR_1"/>
    <property type="match status" value="1"/>
</dbReference>
<dbReference type="Proteomes" id="UP000062160">
    <property type="component" value="Unassembled WGS sequence"/>
</dbReference>
<dbReference type="InterPro" id="IPR011608">
    <property type="entry name" value="PRD"/>
</dbReference>
<dbReference type="InterPro" id="IPR036388">
    <property type="entry name" value="WH-like_DNA-bd_sf"/>
</dbReference>
<dbReference type="InterPro" id="IPR013196">
    <property type="entry name" value="HTH_11"/>
</dbReference>
<keyword evidence="2" id="KW-0805">Transcription regulation</keyword>
<dbReference type="InterPro" id="IPR050661">
    <property type="entry name" value="BglG_antiterminators"/>
</dbReference>
<evidence type="ECO:0000313" key="8">
    <source>
        <dbReference type="EMBL" id="GAQ25610.1"/>
    </source>
</evidence>
<dbReference type="Pfam" id="PF00359">
    <property type="entry name" value="PTS_EIIA_2"/>
    <property type="match status" value="1"/>
</dbReference>
<dbReference type="STRING" id="224999.GCA_001485475_01640"/>
<evidence type="ECO:0000259" key="7">
    <source>
        <dbReference type="PROSITE" id="PS51372"/>
    </source>
</evidence>
<dbReference type="OrthoDB" id="3175596at2"/>
<organism evidence="8">
    <name type="scientific">Tepidanaerobacter syntrophicus</name>
    <dbReference type="NCBI Taxonomy" id="224999"/>
    <lineage>
        <taxon>Bacteria</taxon>
        <taxon>Bacillati</taxon>
        <taxon>Bacillota</taxon>
        <taxon>Clostridia</taxon>
        <taxon>Thermosediminibacterales</taxon>
        <taxon>Tepidanaerobacteraceae</taxon>
        <taxon>Tepidanaerobacter</taxon>
    </lineage>
</organism>
<dbReference type="Pfam" id="PF08279">
    <property type="entry name" value="HTH_11"/>
    <property type="match status" value="1"/>
</dbReference>
<reference evidence="8" key="1">
    <citation type="journal article" date="2016" name="Genome Announc.">
        <title>Draft Genome Sequence of the Syntrophic Lactate-Degrading Bacterium Tepidanaerobacter syntrophicus JLT.</title>
        <authorList>
            <person name="Matsuura N."/>
            <person name="Ohashi A."/>
            <person name="Tourlousse D.M."/>
            <person name="Sekiguchi Y."/>
        </authorList>
    </citation>
    <scope>NUCLEOTIDE SEQUENCE [LARGE SCALE GENOMIC DNA]</scope>
    <source>
        <strain evidence="8">JL</strain>
    </source>
</reference>
<dbReference type="PROSITE" id="PS51094">
    <property type="entry name" value="PTS_EIIA_TYPE_2"/>
    <property type="match status" value="1"/>
</dbReference>
<evidence type="ECO:0000256" key="2">
    <source>
        <dbReference type="ARBA" id="ARBA00023015"/>
    </source>
</evidence>
<dbReference type="Gene3D" id="3.40.930.10">
    <property type="entry name" value="Mannitol-specific EII, Chain A"/>
    <property type="match status" value="1"/>
</dbReference>
<keyword evidence="1" id="KW-0677">Repeat</keyword>
<dbReference type="GO" id="GO:0003700">
    <property type="term" value="F:DNA-binding transcription factor activity"/>
    <property type="evidence" value="ECO:0007669"/>
    <property type="project" value="InterPro"/>
</dbReference>
<dbReference type="InterPro" id="IPR002178">
    <property type="entry name" value="PTS_EIIA_type-2_dom"/>
</dbReference>
<dbReference type="PROSITE" id="PS51372">
    <property type="entry name" value="PRD_2"/>
    <property type="match status" value="1"/>
</dbReference>
<dbReference type="Gene3D" id="1.10.10.10">
    <property type="entry name" value="Winged helix-like DNA-binding domain superfamily/Winged helix DNA-binding domain"/>
    <property type="match status" value="1"/>
</dbReference>
<dbReference type="RefSeq" id="WP_059033020.1">
    <property type="nucleotide sequence ID" value="NZ_DF977002.1"/>
</dbReference>
<evidence type="ECO:0000313" key="9">
    <source>
        <dbReference type="Proteomes" id="UP000062160"/>
    </source>
</evidence>
<name>A0A0U9HG12_9FIRM</name>
<dbReference type="InterPro" id="IPR036634">
    <property type="entry name" value="PRD_sf"/>
</dbReference>
<dbReference type="InterPro" id="IPR016152">
    <property type="entry name" value="PTrfase/Anion_transptr"/>
</dbReference>
<dbReference type="SUPFAM" id="SSF63520">
    <property type="entry name" value="PTS-regulatory domain, PRD"/>
    <property type="match status" value="1"/>
</dbReference>
<evidence type="ECO:0000256" key="1">
    <source>
        <dbReference type="ARBA" id="ARBA00022737"/>
    </source>
</evidence>
<sequence length="622" mass="72766">MTLTEREKNLLILLLQHERLICSVIADLLQVSEKTVRNDIKKINANFGKKLVLSSRNGYFINPEYRSLLTEEVAVLPFQKEKNLKEILHYLFINNGSLFDDVADKFYISSSTLQQRLTDINDMIKSYSVKFIRKDAKIFIEGSEKDRQRLLAMLIQEEINNNFDTINDLEKFFPNIDVTSFRREVYHIIEEANYYVPEFYESNLLINLLSIFTFDANYQNQKSYTGKLSKDIEKIAYNIADKFGRKDLQTPIQNSLTGVIKRKKLLASYDNLDEKFVNKIKDIILDVFERNKLKVDLKQFINVFSLHIYQLILRCRQDKYIPPQAMLSIKDSCFFIYDIAVQIADKLSSVFQIAIPEFEISLIAIHIGFAIEEATKPKAENLHLNIAVFFENYTVIEENFLKNINKLIPRHSNCFIVRNAKELYELKNFDLLITTKNIDELLPYTICKISPFINENDIAKIKEAMSKIIKEKEFGHLTEMLSYYFSSDLFLYTTKIKNREEAFKVMTKIMKEKGIIDERFITSLYEREALSSTGFMNSFALPHSLEYNAVCSKIFALVNPESIKWGDAQVKIVFLIAISRKDREKVKPLFDFLTDIMIDEQKIYNLSKAMNFENFMQILLTK</sequence>
<feature type="domain" description="PRD" evidence="7">
    <location>
        <begin position="271"/>
        <end position="377"/>
    </location>
</feature>
<dbReference type="Pfam" id="PF05043">
    <property type="entry name" value="Mga"/>
    <property type="match status" value="1"/>
</dbReference>
<dbReference type="Pfam" id="PF00874">
    <property type="entry name" value="PRD"/>
    <property type="match status" value="1"/>
</dbReference>
<dbReference type="GO" id="GO:0003677">
    <property type="term" value="F:DNA binding"/>
    <property type="evidence" value="ECO:0007669"/>
    <property type="project" value="UniProtKB-KW"/>
</dbReference>
<dbReference type="InterPro" id="IPR018356">
    <property type="entry name" value="Tscrpt_reg_HTH_DeoR_CS"/>
</dbReference>
<gene>
    <name evidence="8" type="ORF">TSYNT_8139</name>
</gene>
<accession>A0A0U9HG12</accession>
<dbReference type="SUPFAM" id="SSF55804">
    <property type="entry name" value="Phoshotransferase/anion transport protein"/>
    <property type="match status" value="1"/>
</dbReference>
<dbReference type="InterPro" id="IPR007737">
    <property type="entry name" value="Mga_HTH"/>
</dbReference>
<feature type="domain" description="PTS EIIA type-2" evidence="6">
    <location>
        <begin position="483"/>
        <end position="622"/>
    </location>
</feature>
<dbReference type="Gene3D" id="1.10.1790.10">
    <property type="entry name" value="PRD domain"/>
    <property type="match status" value="1"/>
</dbReference>
<keyword evidence="3" id="KW-0238">DNA-binding</keyword>
<keyword evidence="9" id="KW-1185">Reference proteome</keyword>
<proteinExistence type="predicted"/>